<comment type="subcellular location">
    <subcellularLocation>
        <location evidence="1">Nucleus</location>
    </subcellularLocation>
</comment>
<organism evidence="9 10">
    <name type="scientific">Thelonectria olida</name>
    <dbReference type="NCBI Taxonomy" id="1576542"/>
    <lineage>
        <taxon>Eukaryota</taxon>
        <taxon>Fungi</taxon>
        <taxon>Dikarya</taxon>
        <taxon>Ascomycota</taxon>
        <taxon>Pezizomycotina</taxon>
        <taxon>Sordariomycetes</taxon>
        <taxon>Hypocreomycetidae</taxon>
        <taxon>Hypocreales</taxon>
        <taxon>Nectriaceae</taxon>
        <taxon>Thelonectria</taxon>
    </lineage>
</organism>
<evidence type="ECO:0000313" key="10">
    <source>
        <dbReference type="Proteomes" id="UP000777438"/>
    </source>
</evidence>
<dbReference type="SUPFAM" id="SSF57701">
    <property type="entry name" value="Zn2/Cys6 DNA-binding domain"/>
    <property type="match status" value="1"/>
</dbReference>
<dbReference type="Pfam" id="PF00172">
    <property type="entry name" value="Zn_clus"/>
    <property type="match status" value="1"/>
</dbReference>
<evidence type="ECO:0000256" key="2">
    <source>
        <dbReference type="ARBA" id="ARBA00022723"/>
    </source>
</evidence>
<dbReference type="GO" id="GO:0043565">
    <property type="term" value="F:sequence-specific DNA binding"/>
    <property type="evidence" value="ECO:0007669"/>
    <property type="project" value="TreeGrafter"/>
</dbReference>
<dbReference type="InterPro" id="IPR007219">
    <property type="entry name" value="XnlR_reg_dom"/>
</dbReference>
<dbReference type="PROSITE" id="PS50048">
    <property type="entry name" value="ZN2_CY6_FUNGAL_2"/>
    <property type="match status" value="1"/>
</dbReference>
<dbReference type="CDD" id="cd12148">
    <property type="entry name" value="fungal_TF_MHR"/>
    <property type="match status" value="1"/>
</dbReference>
<gene>
    <name evidence="9" type="ORF">B0T10DRAFT_489765</name>
</gene>
<dbReference type="CDD" id="cd00067">
    <property type="entry name" value="GAL4"/>
    <property type="match status" value="1"/>
</dbReference>
<dbReference type="InterPro" id="IPR051711">
    <property type="entry name" value="Stress_Response_Reg"/>
</dbReference>
<dbReference type="Proteomes" id="UP000777438">
    <property type="component" value="Unassembled WGS sequence"/>
</dbReference>
<dbReference type="GO" id="GO:0045944">
    <property type="term" value="P:positive regulation of transcription by RNA polymerase II"/>
    <property type="evidence" value="ECO:0007669"/>
    <property type="project" value="TreeGrafter"/>
</dbReference>
<proteinExistence type="predicted"/>
<sequence>MPPAASGFTRSANACENCRRRKVKCSGNSPCQTCSRQGLDCRFGISSRRGYSEAYVQRLRDTIRNQEEKLQQRTTPNSENQAQVTPVTEPAALELELDGDDGHQDPPDLASTAQGELPLSPATELAPGPAFESRVRSIFRDHAGSSQSQESSPANQTVVSLRLEDPSSAQWRNVTDLLNDVPPPILLPRERSYQLFEAFVSLLGVNQHFIDSRRFSDELDRLYLNDSTRIRQMGSIWFTEYLLVMAVAMLIGSTSDGSDKPPGNNFFAESIRRLPPMHQLGSHGILSVEILCLITLYLQWCDRKHDAYLYIGSAVRLAIALGCSLPHSEQTGLTSEICHRNRVWWTAYMLDRRLSAGLGLPTGADDRQLRADLPKGSAGFHPPLPMILNIRIARATGEIMTSFYGNATITQNELVKKIRQTLQSLYETGKSIPSAFSIEFSDSQLTVTRTSASLYLMLYQAIILCIRPIILQCVKEKVQSSKENCPQAPMTSVVSRLTQSCLEAASKSIQILSSLKKDKTIGKLPLHPNRKTCLISFSSVWLFRLGCHIFGCVCAEPPEGLLEAAEVLQYLSNAGNKAAQQRFHELQVFCSHVWSPDDMSEDWRWLKNQTMEVQSSEMIDATVGTCDVSVPQEGLGEMSIASQSLSPWLNARSIGLTSSEHGGVALDFDIPDALGFDLIDQAGDIYSCFNDPNLPLTGVDEVDWAEIGKIFQSNPP</sequence>
<keyword evidence="3" id="KW-0805">Transcription regulation</keyword>
<dbReference type="PANTHER" id="PTHR47540">
    <property type="entry name" value="THIAMINE REPRESSIBLE GENES REGULATORY PROTEIN THI5"/>
    <property type="match status" value="1"/>
</dbReference>
<dbReference type="GO" id="GO:0008270">
    <property type="term" value="F:zinc ion binding"/>
    <property type="evidence" value="ECO:0007669"/>
    <property type="project" value="InterPro"/>
</dbReference>
<evidence type="ECO:0000313" key="9">
    <source>
        <dbReference type="EMBL" id="KAH6887411.1"/>
    </source>
</evidence>
<evidence type="ECO:0000256" key="4">
    <source>
        <dbReference type="ARBA" id="ARBA00023125"/>
    </source>
</evidence>
<keyword evidence="10" id="KW-1185">Reference proteome</keyword>
<accession>A0A9P9AR67</accession>
<dbReference type="PROSITE" id="PS00463">
    <property type="entry name" value="ZN2_CY6_FUNGAL_1"/>
    <property type="match status" value="1"/>
</dbReference>
<dbReference type="InterPro" id="IPR036864">
    <property type="entry name" value="Zn2-C6_fun-type_DNA-bd_sf"/>
</dbReference>
<dbReference type="InterPro" id="IPR001138">
    <property type="entry name" value="Zn2Cys6_DnaBD"/>
</dbReference>
<dbReference type="Pfam" id="PF04082">
    <property type="entry name" value="Fungal_trans"/>
    <property type="match status" value="1"/>
</dbReference>
<dbReference type="PANTHER" id="PTHR47540:SF6">
    <property type="entry name" value="ZN(II)2CYS6 TRANSCRIPTION FACTOR (EUROFUNG)"/>
    <property type="match status" value="1"/>
</dbReference>
<keyword evidence="6" id="KW-0539">Nucleus</keyword>
<reference evidence="9 10" key="1">
    <citation type="journal article" date="2021" name="Nat. Commun.">
        <title>Genetic determinants of endophytism in the Arabidopsis root mycobiome.</title>
        <authorList>
            <person name="Mesny F."/>
            <person name="Miyauchi S."/>
            <person name="Thiergart T."/>
            <person name="Pickel B."/>
            <person name="Atanasova L."/>
            <person name="Karlsson M."/>
            <person name="Huettel B."/>
            <person name="Barry K.W."/>
            <person name="Haridas S."/>
            <person name="Chen C."/>
            <person name="Bauer D."/>
            <person name="Andreopoulos W."/>
            <person name="Pangilinan J."/>
            <person name="LaButti K."/>
            <person name="Riley R."/>
            <person name="Lipzen A."/>
            <person name="Clum A."/>
            <person name="Drula E."/>
            <person name="Henrissat B."/>
            <person name="Kohler A."/>
            <person name="Grigoriev I.V."/>
            <person name="Martin F.M."/>
            <person name="Hacquard S."/>
        </authorList>
    </citation>
    <scope>NUCLEOTIDE SEQUENCE [LARGE SCALE GENOMIC DNA]</scope>
    <source>
        <strain evidence="9 10">MPI-CAGE-CH-0241</strain>
    </source>
</reference>
<evidence type="ECO:0000256" key="1">
    <source>
        <dbReference type="ARBA" id="ARBA00004123"/>
    </source>
</evidence>
<evidence type="ECO:0000256" key="6">
    <source>
        <dbReference type="ARBA" id="ARBA00023242"/>
    </source>
</evidence>
<evidence type="ECO:0000256" key="5">
    <source>
        <dbReference type="ARBA" id="ARBA00023163"/>
    </source>
</evidence>
<comment type="caution">
    <text evidence="9">The sequence shown here is derived from an EMBL/GenBank/DDBJ whole genome shotgun (WGS) entry which is preliminary data.</text>
</comment>
<dbReference type="SMART" id="SM00066">
    <property type="entry name" value="GAL4"/>
    <property type="match status" value="1"/>
</dbReference>
<keyword evidence="4" id="KW-0238">DNA-binding</keyword>
<dbReference type="GO" id="GO:0000981">
    <property type="term" value="F:DNA-binding transcription factor activity, RNA polymerase II-specific"/>
    <property type="evidence" value="ECO:0007669"/>
    <property type="project" value="InterPro"/>
</dbReference>
<dbReference type="GO" id="GO:0006351">
    <property type="term" value="P:DNA-templated transcription"/>
    <property type="evidence" value="ECO:0007669"/>
    <property type="project" value="InterPro"/>
</dbReference>
<name>A0A9P9AR67_9HYPO</name>
<feature type="region of interest" description="Disordered" evidence="7">
    <location>
        <begin position="97"/>
        <end position="128"/>
    </location>
</feature>
<keyword evidence="2" id="KW-0479">Metal-binding</keyword>
<evidence type="ECO:0000256" key="3">
    <source>
        <dbReference type="ARBA" id="ARBA00023015"/>
    </source>
</evidence>
<dbReference type="Gene3D" id="4.10.240.10">
    <property type="entry name" value="Zn(2)-C6 fungal-type DNA-binding domain"/>
    <property type="match status" value="1"/>
</dbReference>
<protein>
    <recommendedName>
        <fullName evidence="8">Zn(2)-C6 fungal-type domain-containing protein</fullName>
    </recommendedName>
</protein>
<dbReference type="OrthoDB" id="3266505at2759"/>
<dbReference type="EMBL" id="JAGPYM010000014">
    <property type="protein sequence ID" value="KAH6887411.1"/>
    <property type="molecule type" value="Genomic_DNA"/>
</dbReference>
<feature type="domain" description="Zn(2)-C6 fungal-type" evidence="8">
    <location>
        <begin position="14"/>
        <end position="43"/>
    </location>
</feature>
<evidence type="ECO:0000259" key="8">
    <source>
        <dbReference type="PROSITE" id="PS50048"/>
    </source>
</evidence>
<dbReference type="GO" id="GO:0005634">
    <property type="term" value="C:nucleus"/>
    <property type="evidence" value="ECO:0007669"/>
    <property type="project" value="UniProtKB-SubCell"/>
</dbReference>
<dbReference type="AlphaFoldDB" id="A0A9P9AR67"/>
<keyword evidence="5" id="KW-0804">Transcription</keyword>
<dbReference type="SMART" id="SM00906">
    <property type="entry name" value="Fungal_trans"/>
    <property type="match status" value="1"/>
</dbReference>
<evidence type="ECO:0000256" key="7">
    <source>
        <dbReference type="SAM" id="MobiDB-lite"/>
    </source>
</evidence>